<dbReference type="PANTHER" id="PTHR11102:SF160">
    <property type="entry name" value="ERAD-ASSOCIATED E3 UBIQUITIN-PROTEIN LIGASE COMPONENT HRD3"/>
    <property type="match status" value="1"/>
</dbReference>
<protein>
    <recommendedName>
        <fullName evidence="2">Orc1-like AAA ATPase domain-containing protein</fullName>
    </recommendedName>
</protein>
<evidence type="ECO:0000313" key="4">
    <source>
        <dbReference type="Proteomes" id="UP000189677"/>
    </source>
</evidence>
<proteinExistence type="predicted"/>
<dbReference type="InterPro" id="IPR011990">
    <property type="entry name" value="TPR-like_helical_dom_sf"/>
</dbReference>
<dbReference type="Pfam" id="PF13191">
    <property type="entry name" value="AAA_16"/>
    <property type="match status" value="1"/>
</dbReference>
<evidence type="ECO:0000313" key="3">
    <source>
        <dbReference type="EMBL" id="AQU70148.1"/>
    </source>
</evidence>
<dbReference type="KEGG" id="snw:BBN63_32195"/>
<keyword evidence="4" id="KW-1185">Reference proteome</keyword>
<feature type="region of interest" description="Disordered" evidence="1">
    <location>
        <begin position="78"/>
        <end position="124"/>
    </location>
</feature>
<feature type="region of interest" description="Disordered" evidence="1">
    <location>
        <begin position="405"/>
        <end position="425"/>
    </location>
</feature>
<dbReference type="SUPFAM" id="SSF47413">
    <property type="entry name" value="lambda repressor-like DNA-binding domains"/>
    <property type="match status" value="1"/>
</dbReference>
<gene>
    <name evidence="3" type="ORF">BBN63_32195</name>
</gene>
<dbReference type="InterPro" id="IPR006597">
    <property type="entry name" value="Sel1-like"/>
</dbReference>
<name>A0A1U9R0V6_STRNV</name>
<feature type="domain" description="Orc1-like AAA ATPase" evidence="2">
    <location>
        <begin position="132"/>
        <end position="244"/>
    </location>
</feature>
<dbReference type="RefSeq" id="WP_078078827.1">
    <property type="nucleotide sequence ID" value="NZ_CP018047.1"/>
</dbReference>
<dbReference type="GO" id="GO:0003677">
    <property type="term" value="F:DNA binding"/>
    <property type="evidence" value="ECO:0007669"/>
    <property type="project" value="InterPro"/>
</dbReference>
<evidence type="ECO:0000259" key="2">
    <source>
        <dbReference type="Pfam" id="PF13191"/>
    </source>
</evidence>
<accession>A0A1U9R0V6</accession>
<dbReference type="PANTHER" id="PTHR11102">
    <property type="entry name" value="SEL-1-LIKE PROTEIN"/>
    <property type="match status" value="1"/>
</dbReference>
<evidence type="ECO:0000256" key="1">
    <source>
        <dbReference type="SAM" id="MobiDB-lite"/>
    </source>
</evidence>
<organism evidence="3 4">
    <name type="scientific">Streptomyces niveus</name>
    <name type="common">Streptomyces spheroides</name>
    <dbReference type="NCBI Taxonomy" id="193462"/>
    <lineage>
        <taxon>Bacteria</taxon>
        <taxon>Bacillati</taxon>
        <taxon>Actinomycetota</taxon>
        <taxon>Actinomycetes</taxon>
        <taxon>Kitasatosporales</taxon>
        <taxon>Streptomycetaceae</taxon>
        <taxon>Streptomyces</taxon>
    </lineage>
</organism>
<reference evidence="3 4" key="1">
    <citation type="submission" date="2016-11" db="EMBL/GenBank/DDBJ databases">
        <title>Complete genome sequence of Streptomyces niveus SCSIO 3406.</title>
        <authorList>
            <person name="Zhu Q."/>
            <person name="Cheng W."/>
            <person name="Song Y."/>
            <person name="Li Q."/>
            <person name="Ju J."/>
        </authorList>
    </citation>
    <scope>NUCLEOTIDE SEQUENCE [LARGE SCALE GENOMIC DNA]</scope>
    <source>
        <strain evidence="3 4">SCSIO 3406</strain>
    </source>
</reference>
<dbReference type="Proteomes" id="UP000189677">
    <property type="component" value="Chromosome"/>
</dbReference>
<dbReference type="Gene3D" id="1.25.40.10">
    <property type="entry name" value="Tetratricopeptide repeat domain"/>
    <property type="match status" value="3"/>
</dbReference>
<dbReference type="InterPro" id="IPR010982">
    <property type="entry name" value="Lambda_DNA-bd_dom_sf"/>
</dbReference>
<dbReference type="OrthoDB" id="3964962at2"/>
<dbReference type="EMBL" id="CP018047">
    <property type="protein sequence ID" value="AQU70148.1"/>
    <property type="molecule type" value="Genomic_DNA"/>
</dbReference>
<dbReference type="SUPFAM" id="SSF81901">
    <property type="entry name" value="HCP-like"/>
    <property type="match status" value="2"/>
</dbReference>
<sequence length="822" mass="88104">MRDEQTGQNPALIELRRRLSGGLARLGLDKSQLAARAQLGRTTVSEALQPNGPVPSARTVATLARALRLPAEELQELQRTAAGEDRDLTGEGPASGRPIGDWEPHALEVHPAGPATNGRGPDGLEKRLLPGYVRRAHDRALTDAVREVQAGRSRMVVLVGTSSTGKTRACWEAIQPLAEQGWRLWHPFDPTRAAAALDDLHRVQQRTVVWLNEAQHYLGDAQGERIAAAVHALLSDPARTPVLVLGTLWPEYARRYTALPDARDPDPDPHSRARELLAAGHTLYIPDRFDAQALRAAGDLAKGGDKLLADALTRASDSGRVTQDLAGARELLHVYQHGSPEARALLEAAMDARRLGVGLHLPHTFLTDAATDYLDDVDFHDLTDGGQSDWAESAFAELSRHVHGRQAPLQRVQSRPARRPPGTALPSAISAVPPTGSAFRLADYLEQHARSTRRFLCPPASFWHAAHTHLTNPDDLDNLTKAAAARHRLQWAHHLRHRAAEAGGTGALTELAEMRLEAGDLEGAEAHLQQAANAGGVDASLGLVRMRVKAGDLDGAEAHLRQAADAGHSEALIQLADMRVKAGDPEGAEAHLQQAANTGHANALIQLADMRVKAGDPEGAEAHLQQAANTGHANAVSRLAFMRVEAGDPEGAEALLQQAANAGHANALMGYTVNRIMTGWEGLGALLWRAAAAGSTDALMRLADMRKGAGYREGAEALFRQAVNAGHTRALFSLADMRAEAGDSEGAEALLQQAADAGEAEALFQLATMRERVGDDESAGALLHQAADAGVTTWPRTFRWYWPYGLDPDGEPTAPWHPGTPH</sequence>
<dbReference type="SMART" id="SM00671">
    <property type="entry name" value="SEL1"/>
    <property type="match status" value="7"/>
</dbReference>
<dbReference type="InterPro" id="IPR050767">
    <property type="entry name" value="Sel1_AlgK"/>
</dbReference>
<dbReference type="AlphaFoldDB" id="A0A1U9R0V6"/>
<dbReference type="InterPro" id="IPR041664">
    <property type="entry name" value="AAA_16"/>
</dbReference>